<dbReference type="GO" id="GO:0006935">
    <property type="term" value="P:chemotaxis"/>
    <property type="evidence" value="ECO:0007669"/>
    <property type="project" value="InterPro"/>
</dbReference>
<dbReference type="InterPro" id="IPR002545">
    <property type="entry name" value="CheW-lke_dom"/>
</dbReference>
<dbReference type="GO" id="GO:0005829">
    <property type="term" value="C:cytosol"/>
    <property type="evidence" value="ECO:0007669"/>
    <property type="project" value="TreeGrafter"/>
</dbReference>
<dbReference type="Gene3D" id="2.40.50.180">
    <property type="entry name" value="CheA-289, Domain 4"/>
    <property type="match status" value="3"/>
</dbReference>
<feature type="domain" description="CheW-like" evidence="5">
    <location>
        <begin position="8"/>
        <end position="149"/>
    </location>
</feature>
<dbReference type="InterPro" id="IPR039315">
    <property type="entry name" value="CheW"/>
</dbReference>
<feature type="domain" description="CheW-like" evidence="5">
    <location>
        <begin position="346"/>
        <end position="488"/>
    </location>
</feature>
<evidence type="ECO:0000256" key="2">
    <source>
        <dbReference type="ARBA" id="ARBA00021483"/>
    </source>
</evidence>
<dbReference type="PANTHER" id="PTHR22617:SF45">
    <property type="entry name" value="CHEMOTAXIS PROTEIN CHEW"/>
    <property type="match status" value="1"/>
</dbReference>
<comment type="subcellular location">
    <subcellularLocation>
        <location evidence="1">Cytoplasm</location>
    </subcellularLocation>
</comment>
<comment type="caution">
    <text evidence="6">The sequence shown here is derived from an EMBL/GenBank/DDBJ whole genome shotgun (WGS) entry which is preliminary data.</text>
</comment>
<evidence type="ECO:0000256" key="3">
    <source>
        <dbReference type="ARBA" id="ARBA00022490"/>
    </source>
</evidence>
<evidence type="ECO:0000256" key="4">
    <source>
        <dbReference type="SAM" id="Coils"/>
    </source>
</evidence>
<dbReference type="EMBL" id="DRWR01000108">
    <property type="protein sequence ID" value="HHQ16436.1"/>
    <property type="molecule type" value="Genomic_DNA"/>
</dbReference>
<organism evidence="6">
    <name type="scientific">Thermodesulfobacterium geofontis</name>
    <dbReference type="NCBI Taxonomy" id="1295609"/>
    <lineage>
        <taxon>Bacteria</taxon>
        <taxon>Pseudomonadati</taxon>
        <taxon>Thermodesulfobacteriota</taxon>
        <taxon>Thermodesulfobacteria</taxon>
        <taxon>Thermodesulfobacteriales</taxon>
        <taxon>Thermodesulfobacteriaceae</taxon>
        <taxon>Thermodesulfobacterium</taxon>
    </lineage>
</organism>
<reference evidence="6" key="1">
    <citation type="journal article" date="2020" name="mSystems">
        <title>Genome- and Community-Level Interaction Insights into Carbon Utilization and Element Cycling Functions of Hydrothermarchaeota in Hydrothermal Sediment.</title>
        <authorList>
            <person name="Zhou Z."/>
            <person name="Liu Y."/>
            <person name="Xu W."/>
            <person name="Pan J."/>
            <person name="Luo Z.H."/>
            <person name="Li M."/>
        </authorList>
    </citation>
    <scope>NUCLEOTIDE SEQUENCE [LARGE SCALE GENOMIC DNA]</scope>
    <source>
        <strain evidence="6">SpSt-106</strain>
    </source>
</reference>
<keyword evidence="4" id="KW-0175">Coiled coil</keyword>
<proteinExistence type="predicted"/>
<accession>A0A7V5XHA2</accession>
<protein>
    <recommendedName>
        <fullName evidence="2">Chemotaxis protein CheW</fullName>
    </recommendedName>
</protein>
<feature type="domain" description="CheW-like" evidence="5">
    <location>
        <begin position="176"/>
        <end position="320"/>
    </location>
</feature>
<dbReference type="PROSITE" id="PS50851">
    <property type="entry name" value="CHEW"/>
    <property type="match status" value="3"/>
</dbReference>
<dbReference type="Pfam" id="PF01584">
    <property type="entry name" value="CheW"/>
    <property type="match status" value="3"/>
</dbReference>
<dbReference type="SUPFAM" id="SSF50341">
    <property type="entry name" value="CheW-like"/>
    <property type="match status" value="3"/>
</dbReference>
<evidence type="ECO:0000256" key="1">
    <source>
        <dbReference type="ARBA" id="ARBA00004496"/>
    </source>
</evidence>
<dbReference type="AlphaFoldDB" id="A0A7V5XHA2"/>
<dbReference type="Gene3D" id="2.30.30.40">
    <property type="entry name" value="SH3 Domains"/>
    <property type="match status" value="3"/>
</dbReference>
<evidence type="ECO:0000313" key="6">
    <source>
        <dbReference type="EMBL" id="HHQ16436.1"/>
    </source>
</evidence>
<gene>
    <name evidence="6" type="ORF">ENM15_06460</name>
</gene>
<dbReference type="GO" id="GO:0007165">
    <property type="term" value="P:signal transduction"/>
    <property type="evidence" value="ECO:0007669"/>
    <property type="project" value="InterPro"/>
</dbReference>
<keyword evidence="3" id="KW-0963">Cytoplasm</keyword>
<dbReference type="PANTHER" id="PTHR22617">
    <property type="entry name" value="CHEMOTAXIS SENSOR HISTIDINE KINASE-RELATED"/>
    <property type="match status" value="1"/>
</dbReference>
<dbReference type="SMART" id="SM00260">
    <property type="entry name" value="CheW"/>
    <property type="match status" value="3"/>
</dbReference>
<name>A0A7V5XHA2_9BACT</name>
<dbReference type="InterPro" id="IPR036061">
    <property type="entry name" value="CheW-like_dom_sf"/>
</dbReference>
<evidence type="ECO:0000259" key="5">
    <source>
        <dbReference type="PROSITE" id="PS50851"/>
    </source>
</evidence>
<sequence length="497" mass="56990">MIETEILTNEFVTFLLEGEVFALNMAPVQEIIRVPEIVKVPKSPPSLMGLANLRGKILPIINLRRVFGLPEKDIDEASRVIVIDLAQILGFLVDNVSSVIDVEETKIETSSEIKSIVKSEFLKGVIKDVAQFKMVMILDIEKVIEKEFSQILQDSSKEYEVTYKEQFKEEETLADERQLVSFTVADEEYAIPIENIREIVQIPEHITKVPNSEESIIGIMNLRNKVLPLASLRRLFGFSESALTEQNRIVVLSLGELSVGIVVDNVKEVLRVPESLIEPVPSIILKDEKNFEITEICRLNEGRRLISVISVPNLFKHKDIKEVLSSMEEKKDVEEKKENEETLEEEEQFVIFKLDEQEYAVPIESVQEIVRVPEELTRVPKTPDFVEGVINLRGNVLPVIDLRKKFDLREKQRDEHQRIMVFVIDNLSVGFIVDSVSEVLKIPRSIIQKSPEILAERTKIFPRVANLEKQGRIIQIIEPKELLNKEELKKLEKTKNK</sequence>
<feature type="coiled-coil region" evidence="4">
    <location>
        <begin position="317"/>
        <end position="346"/>
    </location>
</feature>